<organism evidence="2 3">
    <name type="scientific">Shewanella polaris</name>
    <dbReference type="NCBI Taxonomy" id="2588449"/>
    <lineage>
        <taxon>Bacteria</taxon>
        <taxon>Pseudomonadati</taxon>
        <taxon>Pseudomonadota</taxon>
        <taxon>Gammaproteobacteria</taxon>
        <taxon>Alteromonadales</taxon>
        <taxon>Shewanellaceae</taxon>
        <taxon>Shewanella</taxon>
    </lineage>
</organism>
<dbReference type="GO" id="GO:0004519">
    <property type="term" value="F:endonuclease activity"/>
    <property type="evidence" value="ECO:0007669"/>
    <property type="project" value="UniProtKB-KW"/>
</dbReference>
<reference evidence="2 3" key="1">
    <citation type="submission" date="2019-06" db="EMBL/GenBank/DDBJ databases">
        <title>The genome of Shewanella sp. SM1901.</title>
        <authorList>
            <person name="Cha Q."/>
        </authorList>
    </citation>
    <scope>NUCLEOTIDE SEQUENCE [LARGE SCALE GENOMIC DNA]</scope>
    <source>
        <strain evidence="2 3">SM1901</strain>
    </source>
</reference>
<dbReference type="SMART" id="SM00507">
    <property type="entry name" value="HNHc"/>
    <property type="match status" value="1"/>
</dbReference>
<dbReference type="Proteomes" id="UP000319809">
    <property type="component" value="Chromosome"/>
</dbReference>
<protein>
    <submittedName>
        <fullName evidence="2">HNH endonuclease</fullName>
    </submittedName>
</protein>
<name>A0A4Y5YF69_9GAMM</name>
<dbReference type="CDD" id="cd00085">
    <property type="entry name" value="HNHc"/>
    <property type="match status" value="1"/>
</dbReference>
<evidence type="ECO:0000313" key="2">
    <source>
        <dbReference type="EMBL" id="QDE31189.1"/>
    </source>
</evidence>
<dbReference type="Gene3D" id="1.10.30.50">
    <property type="match status" value="1"/>
</dbReference>
<feature type="domain" description="HNH nuclease" evidence="1">
    <location>
        <begin position="220"/>
        <end position="272"/>
    </location>
</feature>
<gene>
    <name evidence="2" type="ORF">FH971_09505</name>
</gene>
<keyword evidence="2" id="KW-0540">Nuclease</keyword>
<keyword evidence="2" id="KW-0255">Endonuclease</keyword>
<proteinExistence type="predicted"/>
<dbReference type="AlphaFoldDB" id="A0A4Y5YF69"/>
<dbReference type="Pfam" id="PF13395">
    <property type="entry name" value="HNH_4"/>
    <property type="match status" value="1"/>
</dbReference>
<keyword evidence="3" id="KW-1185">Reference proteome</keyword>
<keyword evidence="2" id="KW-0378">Hydrolase</keyword>
<evidence type="ECO:0000259" key="1">
    <source>
        <dbReference type="SMART" id="SM00507"/>
    </source>
</evidence>
<dbReference type="EMBL" id="CP041036">
    <property type="protein sequence ID" value="QDE31189.1"/>
    <property type="molecule type" value="Genomic_DNA"/>
</dbReference>
<evidence type="ECO:0000313" key="3">
    <source>
        <dbReference type="Proteomes" id="UP000319809"/>
    </source>
</evidence>
<sequence length="350" mass="40505">MMLEPIQQVAFINYLQRLLVEGDFVATYKFALLNAIADICIERPLRLDLDPDSQDKVYYTEITEKFIELYWQHASPFGEVDGKAFILLQNTGTQAAIINQIYLLQQQGVTSISQLKQHKDWQKLLNKALKVLKEGPLWRLQLLAGQLDCYYYSHDNSKNYIQLQPGISFCFRRFHDLVVGLVRNSWIDKIRAYPQNQEVIGDKGNLSDFLFGSNRQSLIQARHVMHDIQHGLCFYCKRKILRTGQVDHFIPWARYPNDLAHNFVLAHDSCNRQKSAHLAAQSHKDAWYEQNIVKHSALITSELSRYFRADCRRSEAIASWAYQQGSQSNVLLWLEGKTFVPYLGSSAIDC</sequence>
<accession>A0A4Y5YF69</accession>
<dbReference type="KEGG" id="spol:FH971_09505"/>
<dbReference type="InterPro" id="IPR003615">
    <property type="entry name" value="HNH_nuc"/>
</dbReference>